<dbReference type="InterPro" id="IPR015943">
    <property type="entry name" value="WD40/YVTN_repeat-like_dom_sf"/>
</dbReference>
<organism evidence="12 13">
    <name type="scientific">Diploscapter pachys</name>
    <dbReference type="NCBI Taxonomy" id="2018661"/>
    <lineage>
        <taxon>Eukaryota</taxon>
        <taxon>Metazoa</taxon>
        <taxon>Ecdysozoa</taxon>
        <taxon>Nematoda</taxon>
        <taxon>Chromadorea</taxon>
        <taxon>Rhabditida</taxon>
        <taxon>Rhabditina</taxon>
        <taxon>Rhabditomorpha</taxon>
        <taxon>Rhabditoidea</taxon>
        <taxon>Rhabditidae</taxon>
        <taxon>Diploscapter</taxon>
    </lineage>
</organism>
<dbReference type="GO" id="GO:0031080">
    <property type="term" value="C:nuclear pore outer ring"/>
    <property type="evidence" value="ECO:0007669"/>
    <property type="project" value="TreeGrafter"/>
</dbReference>
<evidence type="ECO:0000256" key="7">
    <source>
        <dbReference type="ARBA" id="ARBA00022927"/>
    </source>
</evidence>
<evidence type="ECO:0000256" key="9">
    <source>
        <dbReference type="ARBA" id="ARBA00023242"/>
    </source>
</evidence>
<dbReference type="InterPro" id="IPR036322">
    <property type="entry name" value="WD40_repeat_dom_sf"/>
</dbReference>
<dbReference type="PANTHER" id="PTHR11024:SF3">
    <property type="entry name" value="NUCLEOPORIN SEH1"/>
    <property type="match status" value="1"/>
</dbReference>
<comment type="subcellular location">
    <subcellularLocation>
        <location evidence="2">Lysosome</location>
    </subcellularLocation>
    <subcellularLocation>
        <location evidence="1">Nucleus envelope</location>
    </subcellularLocation>
</comment>
<dbReference type="InterPro" id="IPR037363">
    <property type="entry name" value="Sec13/Seh1_fam"/>
</dbReference>
<feature type="compositionally biased region" description="Low complexity" evidence="11">
    <location>
        <begin position="1"/>
        <end position="16"/>
    </location>
</feature>
<sequence length="446" mass="52364">MTSTENETETATNTGVEETDEFDEEYEYEDEECTEIYHPVPTTTRIYVTYEESIDPNEEEEEEEGLTYEDALDQLRELKYPETRAGPSYVQVPRSNIAVKMYERERFLKLNETTYDINSPHKDQIYHISLNETGDRMALCGGDQTVSVWNRNEDGTWKKVAFWKTHGGAIWRIVWAHPDFGQILATCSFDRNINIFKEDIMEDPEYLKYAHAIRQRRMDKDAIYKQIGKKIDQTRGKLLDEKFDRCWVKIAALRDSRENITDVQFGPRTIGLCLAAVSAAGNLRVYEVPDQRELKHWDLVHETQVIPARLSCVAWSRSKIHRPNVFMGSDEPDSENFYPRVIVYECNEVLREWRRLNSIQFGIAEPVTDIQISPCYSFEGFQFAVAAGDIHVYDFILPPRNFYEDEAPKSSEERNDTERNFDETEFQYQLNKAIYYFRILEQNRLV</sequence>
<evidence type="ECO:0000313" key="12">
    <source>
        <dbReference type="EMBL" id="PAV91485.1"/>
    </source>
</evidence>
<comment type="caution">
    <text evidence="12">The sequence shown here is derived from an EMBL/GenBank/DDBJ whole genome shotgun (WGS) entry which is preliminary data.</text>
</comment>
<keyword evidence="6" id="KW-0677">Repeat</keyword>
<protein>
    <submittedName>
        <fullName evidence="12">Uncharacterized protein</fullName>
    </submittedName>
</protein>
<dbReference type="Pfam" id="PF00400">
    <property type="entry name" value="WD40"/>
    <property type="match status" value="2"/>
</dbReference>
<dbReference type="SUPFAM" id="SSF50978">
    <property type="entry name" value="WD40 repeat-like"/>
    <property type="match status" value="1"/>
</dbReference>
<dbReference type="STRING" id="2018661.A0A2A2LZP6"/>
<dbReference type="SMART" id="SM00320">
    <property type="entry name" value="WD40"/>
    <property type="match status" value="3"/>
</dbReference>
<comment type="similarity">
    <text evidence="3">Belongs to the WD repeat SEC13 family.</text>
</comment>
<dbReference type="GO" id="GO:0015031">
    <property type="term" value="P:protein transport"/>
    <property type="evidence" value="ECO:0007669"/>
    <property type="project" value="UniProtKB-KW"/>
</dbReference>
<dbReference type="GO" id="GO:1904263">
    <property type="term" value="P:positive regulation of TORC1 signaling"/>
    <property type="evidence" value="ECO:0007669"/>
    <property type="project" value="TreeGrafter"/>
</dbReference>
<reference evidence="12 13" key="1">
    <citation type="journal article" date="2017" name="Curr. Biol.">
        <title>Genome architecture and evolution of a unichromosomal asexual nematode.</title>
        <authorList>
            <person name="Fradin H."/>
            <person name="Zegar C."/>
            <person name="Gutwein M."/>
            <person name="Lucas J."/>
            <person name="Kovtun M."/>
            <person name="Corcoran D."/>
            <person name="Baugh L.R."/>
            <person name="Kiontke K."/>
            <person name="Gunsalus K."/>
            <person name="Fitch D.H."/>
            <person name="Piano F."/>
        </authorList>
    </citation>
    <scope>NUCLEOTIDE SEQUENCE [LARGE SCALE GENOMIC DNA]</scope>
    <source>
        <strain evidence="12">PF1309</strain>
    </source>
</reference>
<feature type="repeat" description="WD" evidence="10">
    <location>
        <begin position="118"/>
        <end position="150"/>
    </location>
</feature>
<dbReference type="PANTHER" id="PTHR11024">
    <property type="entry name" value="NUCLEAR PORE COMPLEX PROTEIN SEC13 / SEH1 FAMILY MEMBER"/>
    <property type="match status" value="1"/>
</dbReference>
<evidence type="ECO:0000256" key="8">
    <source>
        <dbReference type="ARBA" id="ARBA00023228"/>
    </source>
</evidence>
<dbReference type="AlphaFoldDB" id="A0A2A2LZP6"/>
<feature type="region of interest" description="Disordered" evidence="11">
    <location>
        <begin position="1"/>
        <end position="29"/>
    </location>
</feature>
<evidence type="ECO:0000313" key="13">
    <source>
        <dbReference type="Proteomes" id="UP000218231"/>
    </source>
</evidence>
<dbReference type="GO" id="GO:0034198">
    <property type="term" value="P:cellular response to amino acid starvation"/>
    <property type="evidence" value="ECO:0007669"/>
    <property type="project" value="TreeGrafter"/>
</dbReference>
<dbReference type="GO" id="GO:0035859">
    <property type="term" value="C:Seh1-associated complex"/>
    <property type="evidence" value="ECO:0007669"/>
    <property type="project" value="TreeGrafter"/>
</dbReference>
<accession>A0A2A2LZP6</accession>
<evidence type="ECO:0000256" key="11">
    <source>
        <dbReference type="SAM" id="MobiDB-lite"/>
    </source>
</evidence>
<dbReference type="OrthoDB" id="364224at2759"/>
<evidence type="ECO:0000256" key="1">
    <source>
        <dbReference type="ARBA" id="ARBA00004259"/>
    </source>
</evidence>
<evidence type="ECO:0000256" key="10">
    <source>
        <dbReference type="PROSITE-ProRule" id="PRU00221"/>
    </source>
</evidence>
<dbReference type="Proteomes" id="UP000218231">
    <property type="component" value="Unassembled WGS sequence"/>
</dbReference>
<name>A0A2A2LZP6_9BILA</name>
<evidence type="ECO:0000256" key="5">
    <source>
        <dbReference type="ARBA" id="ARBA00022574"/>
    </source>
</evidence>
<evidence type="ECO:0000256" key="3">
    <source>
        <dbReference type="ARBA" id="ARBA00010102"/>
    </source>
</evidence>
<keyword evidence="13" id="KW-1185">Reference proteome</keyword>
<evidence type="ECO:0000256" key="4">
    <source>
        <dbReference type="ARBA" id="ARBA00022448"/>
    </source>
</evidence>
<dbReference type="GO" id="GO:0005764">
    <property type="term" value="C:lysosome"/>
    <property type="evidence" value="ECO:0007669"/>
    <property type="project" value="UniProtKB-SubCell"/>
</dbReference>
<keyword evidence="9" id="KW-0539">Nucleus</keyword>
<keyword evidence="7" id="KW-0653">Protein transport</keyword>
<evidence type="ECO:0000256" key="6">
    <source>
        <dbReference type="ARBA" id="ARBA00022737"/>
    </source>
</evidence>
<dbReference type="GO" id="GO:0005198">
    <property type="term" value="F:structural molecule activity"/>
    <property type="evidence" value="ECO:0007669"/>
    <property type="project" value="InterPro"/>
</dbReference>
<proteinExistence type="inferred from homology"/>
<keyword evidence="5 10" id="KW-0853">WD repeat</keyword>
<dbReference type="InterPro" id="IPR001680">
    <property type="entry name" value="WD40_rpt"/>
</dbReference>
<keyword evidence="8" id="KW-0458">Lysosome</keyword>
<keyword evidence="4" id="KW-0813">Transport</keyword>
<evidence type="ECO:0000256" key="2">
    <source>
        <dbReference type="ARBA" id="ARBA00004371"/>
    </source>
</evidence>
<dbReference type="PROSITE" id="PS50082">
    <property type="entry name" value="WD_REPEATS_2"/>
    <property type="match status" value="1"/>
</dbReference>
<dbReference type="EMBL" id="LIAE01006310">
    <property type="protein sequence ID" value="PAV91485.1"/>
    <property type="molecule type" value="Genomic_DNA"/>
</dbReference>
<dbReference type="Gene3D" id="2.130.10.10">
    <property type="entry name" value="YVTN repeat-like/Quinoprotein amine dehydrogenase"/>
    <property type="match status" value="1"/>
</dbReference>
<feature type="compositionally biased region" description="Acidic residues" evidence="11">
    <location>
        <begin position="17"/>
        <end position="29"/>
    </location>
</feature>
<gene>
    <name evidence="12" type="ORF">WR25_14189</name>
</gene>